<evidence type="ECO:0000256" key="3">
    <source>
        <dbReference type="ARBA" id="ARBA00022475"/>
    </source>
</evidence>
<dbReference type="Proteomes" id="UP001225605">
    <property type="component" value="Unassembled WGS sequence"/>
</dbReference>
<comment type="subcellular location">
    <subcellularLocation>
        <location evidence="1">Cell membrane</location>
        <topology evidence="1">Multi-pass membrane protein</topology>
    </subcellularLocation>
</comment>
<feature type="domain" description="Major facilitator superfamily (MFS) profile" evidence="8">
    <location>
        <begin position="20"/>
        <end position="459"/>
    </location>
</feature>
<feature type="transmembrane region" description="Helical" evidence="7">
    <location>
        <begin position="146"/>
        <end position="167"/>
    </location>
</feature>
<keyword evidence="4 7" id="KW-0812">Transmembrane</keyword>
<dbReference type="InterPro" id="IPR020846">
    <property type="entry name" value="MFS_dom"/>
</dbReference>
<evidence type="ECO:0000259" key="8">
    <source>
        <dbReference type="PROSITE" id="PS50850"/>
    </source>
</evidence>
<dbReference type="Gene3D" id="1.20.1720.10">
    <property type="entry name" value="Multidrug resistance protein D"/>
    <property type="match status" value="1"/>
</dbReference>
<feature type="transmembrane region" description="Helical" evidence="7">
    <location>
        <begin position="308"/>
        <end position="328"/>
    </location>
</feature>
<evidence type="ECO:0000313" key="10">
    <source>
        <dbReference type="Proteomes" id="UP001225605"/>
    </source>
</evidence>
<dbReference type="Gene3D" id="1.20.1250.20">
    <property type="entry name" value="MFS general substrate transporter like domains"/>
    <property type="match status" value="1"/>
</dbReference>
<dbReference type="InterPro" id="IPR005829">
    <property type="entry name" value="Sugar_transporter_CS"/>
</dbReference>
<feature type="transmembrane region" description="Helical" evidence="7">
    <location>
        <begin position="20"/>
        <end position="44"/>
    </location>
</feature>
<accession>A0ABU0X3S4</accession>
<name>A0ABU0X3S4_9PSEU</name>
<evidence type="ECO:0000256" key="1">
    <source>
        <dbReference type="ARBA" id="ARBA00004651"/>
    </source>
</evidence>
<organism evidence="9 10">
    <name type="scientific">Saccharothrix yanglingensis</name>
    <dbReference type="NCBI Taxonomy" id="659496"/>
    <lineage>
        <taxon>Bacteria</taxon>
        <taxon>Bacillati</taxon>
        <taxon>Actinomycetota</taxon>
        <taxon>Actinomycetes</taxon>
        <taxon>Pseudonocardiales</taxon>
        <taxon>Pseudonocardiaceae</taxon>
        <taxon>Saccharothrix</taxon>
    </lineage>
</organism>
<comment type="caution">
    <text evidence="9">The sequence shown here is derived from an EMBL/GenBank/DDBJ whole genome shotgun (WGS) entry which is preliminary data.</text>
</comment>
<dbReference type="RefSeq" id="WP_306747925.1">
    <property type="nucleotide sequence ID" value="NZ_NSDM01000010.1"/>
</dbReference>
<proteinExistence type="predicted"/>
<dbReference type="PANTHER" id="PTHR42718:SF46">
    <property type="entry name" value="BLR6921 PROTEIN"/>
    <property type="match status" value="1"/>
</dbReference>
<evidence type="ECO:0000313" key="9">
    <source>
        <dbReference type="EMBL" id="MDQ2586647.1"/>
    </source>
</evidence>
<feature type="transmembrane region" description="Helical" evidence="7">
    <location>
        <begin position="56"/>
        <end position="75"/>
    </location>
</feature>
<evidence type="ECO:0000256" key="6">
    <source>
        <dbReference type="ARBA" id="ARBA00023136"/>
    </source>
</evidence>
<dbReference type="Pfam" id="PF07690">
    <property type="entry name" value="MFS_1"/>
    <property type="match status" value="1"/>
</dbReference>
<feature type="transmembrane region" description="Helical" evidence="7">
    <location>
        <begin position="364"/>
        <end position="386"/>
    </location>
</feature>
<feature type="transmembrane region" description="Helical" evidence="7">
    <location>
        <begin position="412"/>
        <end position="431"/>
    </location>
</feature>
<evidence type="ECO:0000256" key="5">
    <source>
        <dbReference type="ARBA" id="ARBA00022989"/>
    </source>
</evidence>
<evidence type="ECO:0000256" key="7">
    <source>
        <dbReference type="SAM" id="Phobius"/>
    </source>
</evidence>
<feature type="transmembrane region" description="Helical" evidence="7">
    <location>
        <begin position="275"/>
        <end position="296"/>
    </location>
</feature>
<evidence type="ECO:0000256" key="2">
    <source>
        <dbReference type="ARBA" id="ARBA00022448"/>
    </source>
</evidence>
<dbReference type="PROSITE" id="PS00216">
    <property type="entry name" value="SUGAR_TRANSPORT_1"/>
    <property type="match status" value="1"/>
</dbReference>
<dbReference type="PANTHER" id="PTHR42718">
    <property type="entry name" value="MAJOR FACILITATOR SUPERFAMILY MULTIDRUG TRANSPORTER MFSC"/>
    <property type="match status" value="1"/>
</dbReference>
<keyword evidence="5 7" id="KW-1133">Transmembrane helix</keyword>
<feature type="transmembrane region" description="Helical" evidence="7">
    <location>
        <begin position="122"/>
        <end position="139"/>
    </location>
</feature>
<sequence>MSSPIRRGRAPEIGRSRRLVLVFLALLQFLIAVDVTVVNIALPAIGGDLGVDARHLTWVVTGYTVVGGGLLMAGGRIADLFGRRRTLLVGAVLFGVASLGAGVAPSLPLLVLARFGQGAGEALALPAAMSLLALLFPGARDRSRALGVWAAVASSGLVLGFLVSGLITELLHWRWIFLVNPPLVAVVVGACLLLLPRDGAPSRAPVDLPGAALLVAAPLLLIFGVIRFGDEDPDPALAGVVVVAGLLCVAAFPVVERRTAHPLVPLPFLRHRERVLANGATALFSAALSTTFFLMTLHLQEERGLTPIAAGAAFLPLAVTLVVATVVVPSMIARLGFTRTALLGMATTGLGIGVLALTPDTSPLVVSVFPGTVLVAFGMGVGLVALQNAALRGVTDADAGVASGVQRCADQLGGASGIALYVGVGFSPLPAQGTDPFLVSYGLALVGIVLAVATVPLLSRRTTPTGA</sequence>
<dbReference type="InterPro" id="IPR036259">
    <property type="entry name" value="MFS_trans_sf"/>
</dbReference>
<dbReference type="SUPFAM" id="SSF103473">
    <property type="entry name" value="MFS general substrate transporter"/>
    <property type="match status" value="1"/>
</dbReference>
<keyword evidence="10" id="KW-1185">Reference proteome</keyword>
<dbReference type="CDD" id="cd17321">
    <property type="entry name" value="MFS_MMR_MDR_like"/>
    <property type="match status" value="1"/>
</dbReference>
<keyword evidence="6 7" id="KW-0472">Membrane</keyword>
<feature type="transmembrane region" description="Helical" evidence="7">
    <location>
        <begin position="208"/>
        <end position="229"/>
    </location>
</feature>
<gene>
    <name evidence="9" type="ORF">CKY47_22140</name>
</gene>
<evidence type="ECO:0000256" key="4">
    <source>
        <dbReference type="ARBA" id="ARBA00022692"/>
    </source>
</evidence>
<reference evidence="9 10" key="1">
    <citation type="submission" date="2017-06" db="EMBL/GenBank/DDBJ databases">
        <title>Cultured bacterium strain Saccharothrix yanglingensis Hhs.015.</title>
        <authorList>
            <person name="Xia Y."/>
        </authorList>
    </citation>
    <scope>NUCLEOTIDE SEQUENCE [LARGE SCALE GENOMIC DNA]</scope>
    <source>
        <strain evidence="9 10">Hhs.015</strain>
    </source>
</reference>
<keyword evidence="3" id="KW-1003">Cell membrane</keyword>
<dbReference type="PROSITE" id="PS50850">
    <property type="entry name" value="MFS"/>
    <property type="match status" value="1"/>
</dbReference>
<dbReference type="InterPro" id="IPR011701">
    <property type="entry name" value="MFS"/>
</dbReference>
<protein>
    <submittedName>
        <fullName evidence="9">MFS transporter</fullName>
    </submittedName>
</protein>
<feature type="transmembrane region" description="Helical" evidence="7">
    <location>
        <begin position="437"/>
        <end position="458"/>
    </location>
</feature>
<keyword evidence="2" id="KW-0813">Transport</keyword>
<feature type="transmembrane region" description="Helical" evidence="7">
    <location>
        <begin position="235"/>
        <end position="255"/>
    </location>
</feature>
<dbReference type="EMBL" id="NSDM01000010">
    <property type="protein sequence ID" value="MDQ2586647.1"/>
    <property type="molecule type" value="Genomic_DNA"/>
</dbReference>
<feature type="transmembrane region" description="Helical" evidence="7">
    <location>
        <begin position="87"/>
        <end position="110"/>
    </location>
</feature>
<feature type="transmembrane region" description="Helical" evidence="7">
    <location>
        <begin position="340"/>
        <end position="358"/>
    </location>
</feature>
<feature type="transmembrane region" description="Helical" evidence="7">
    <location>
        <begin position="173"/>
        <end position="196"/>
    </location>
</feature>